<reference evidence="4" key="1">
    <citation type="journal article" date="2021" name="J Fungi (Basel)">
        <title>Genomic and Metabolomic Analyses of the Marine Fungus Emericellopsis cladophorae: Insights into Saltwater Adaptability Mechanisms and Its Biosynthetic Potential.</title>
        <authorList>
            <person name="Goncalves M.F.M."/>
            <person name="Hilario S."/>
            <person name="Van de Peer Y."/>
            <person name="Esteves A.C."/>
            <person name="Alves A."/>
        </authorList>
    </citation>
    <scope>NUCLEOTIDE SEQUENCE</scope>
    <source>
        <strain evidence="4">MUM 19.33</strain>
    </source>
</reference>
<dbReference type="GO" id="GO:1990423">
    <property type="term" value="C:RZZ complex"/>
    <property type="evidence" value="ECO:0007669"/>
    <property type="project" value="TreeGrafter"/>
</dbReference>
<accession>A0A9Q0BHX6</accession>
<feature type="compositionally biased region" description="Acidic residues" evidence="2">
    <location>
        <begin position="505"/>
        <end position="525"/>
    </location>
</feature>
<feature type="compositionally biased region" description="Acidic residues" evidence="2">
    <location>
        <begin position="469"/>
        <end position="478"/>
    </location>
</feature>
<feature type="compositionally biased region" description="Basic and acidic residues" evidence="2">
    <location>
        <begin position="541"/>
        <end position="550"/>
    </location>
</feature>
<feature type="compositionally biased region" description="Basic and acidic residues" evidence="2">
    <location>
        <begin position="408"/>
        <end position="418"/>
    </location>
</feature>
<dbReference type="PANTHER" id="PTHR12205">
    <property type="entry name" value="CENTROMERE/KINETOCHORE PROTEIN ZW10"/>
    <property type="match status" value="1"/>
</dbReference>
<feature type="coiled-coil region" evidence="1">
    <location>
        <begin position="42"/>
        <end position="80"/>
    </location>
</feature>
<feature type="compositionally biased region" description="Basic and acidic residues" evidence="2">
    <location>
        <begin position="489"/>
        <end position="502"/>
    </location>
</feature>
<dbReference type="EMBL" id="JAGIXG020000003">
    <property type="protein sequence ID" value="KAI6784909.1"/>
    <property type="molecule type" value="Genomic_DNA"/>
</dbReference>
<keyword evidence="1" id="KW-0175">Coiled coil</keyword>
<evidence type="ECO:0000259" key="3">
    <source>
        <dbReference type="Pfam" id="PF22766"/>
    </source>
</evidence>
<keyword evidence="5" id="KW-1185">Reference proteome</keyword>
<dbReference type="OrthoDB" id="534815at2759"/>
<feature type="domain" description="ZW10 C-terminal helical" evidence="3">
    <location>
        <begin position="705"/>
        <end position="854"/>
    </location>
</feature>
<dbReference type="InterPro" id="IPR055148">
    <property type="entry name" value="ZW10_C_2"/>
</dbReference>
<evidence type="ECO:0000256" key="2">
    <source>
        <dbReference type="SAM" id="MobiDB-lite"/>
    </source>
</evidence>
<evidence type="ECO:0000313" key="4">
    <source>
        <dbReference type="EMBL" id="KAI6784909.1"/>
    </source>
</evidence>
<dbReference type="RefSeq" id="XP_051365765.1">
    <property type="nucleotide sequence ID" value="XM_051502588.1"/>
</dbReference>
<evidence type="ECO:0000256" key="1">
    <source>
        <dbReference type="SAM" id="Coils"/>
    </source>
</evidence>
<evidence type="ECO:0000313" key="5">
    <source>
        <dbReference type="Proteomes" id="UP001055219"/>
    </source>
</evidence>
<dbReference type="GeneID" id="75834475"/>
<sequence length="865" mass="95718">MATTSGPNHLSEAVVAFSLEGKFPDDVASFLPVSQTNLGPTIEALDKAKAQLESEIHTINEETRDEVSAWEKNAKSLQDDIIRSKAIANDIVRQSEAPETSGETIQEAEEKTAFLNREVQYSQQLVGVLKGIRHVNQMLDQVEQASKERRVLDSLMLLENSWAAIDELGVSKTCRVMKTLDLRTFELKSDVHAVFDRIWKQLIQVDVGAGQVAIYRSIKDGMTLTDAVIGLKAYKEVEERMEQLWRNIDAAIISPRMDSKAASLPSIKVSEDAIELDGQANGSIASLLADLEATLALIANKLPADIIDSFCGFMMGELIPRLINDWLSPAVPTSLTNMKAFEEMIENSRRFCTALSAQGFSGLWDLQAWVEDAPQIWLQKCRETALATIRTRLANGIGESRQVEKVEKQMVSKAEGQEIKASGAGATAENDGWGEEWGVDDGWDDHEEAGPETSTPAKNEPKRQSTAVADDDDMDDAWDAWGADVGDDDALKTSTNDRKEPESTNMDEDDDDDAEAWGWGDEDTTEQAASKPSPKKSKSHRSQEPEETREFVMKETYHISSMPEPVLELISAIFEDGANLARGESEHGPVAAMAPGLFNLPTSVLALFRAISPHYYALDGGGNMFLYNDATYLAEQLADFAAHWSTRSDLTNQAKELLKLDDDIKALRSFANRSYSHEIAVQKTVLRDLIGGSQALAGQDEWESAIEAGTHRIRDMASTWERILMRSVWLQAVGSLTESLATKLITDVLEMSDIGASDSYSIAKAISTATELDDLFLPSRLFSTPSSTEEVPATAEFAPSWLRLKFLSEVLQSNLKDVRFLWLESDLNLYFTLSEVVDLIEASFEANPQRRETIRVIQLHPSPRA</sequence>
<name>A0A9Q0BHX6_9HYPO</name>
<feature type="compositionally biased region" description="Acidic residues" evidence="2">
    <location>
        <begin position="432"/>
        <end position="447"/>
    </location>
</feature>
<proteinExistence type="predicted"/>
<reference evidence="4" key="2">
    <citation type="submission" date="2022-07" db="EMBL/GenBank/DDBJ databases">
        <authorList>
            <person name="Goncalves M.F.M."/>
            <person name="Hilario S."/>
            <person name="Van De Peer Y."/>
            <person name="Esteves A.C."/>
            <person name="Alves A."/>
        </authorList>
    </citation>
    <scope>NUCLEOTIDE SEQUENCE</scope>
    <source>
        <strain evidence="4">MUM 19.33</strain>
    </source>
</reference>
<dbReference type="PANTHER" id="PTHR12205:SF0">
    <property type="entry name" value="CENTROMERE_KINETOCHORE PROTEIN ZW10 HOMOLOG"/>
    <property type="match status" value="1"/>
</dbReference>
<dbReference type="GO" id="GO:0007094">
    <property type="term" value="P:mitotic spindle assembly checkpoint signaling"/>
    <property type="evidence" value="ECO:0007669"/>
    <property type="project" value="TreeGrafter"/>
</dbReference>
<dbReference type="Proteomes" id="UP001055219">
    <property type="component" value="Unassembled WGS sequence"/>
</dbReference>
<feature type="region of interest" description="Disordered" evidence="2">
    <location>
        <begin position="408"/>
        <end position="550"/>
    </location>
</feature>
<dbReference type="Pfam" id="PF22766">
    <property type="entry name" value="ZW10_C2"/>
    <property type="match status" value="1"/>
</dbReference>
<organism evidence="4 5">
    <name type="scientific">Emericellopsis cladophorae</name>
    <dbReference type="NCBI Taxonomy" id="2686198"/>
    <lineage>
        <taxon>Eukaryota</taxon>
        <taxon>Fungi</taxon>
        <taxon>Dikarya</taxon>
        <taxon>Ascomycota</taxon>
        <taxon>Pezizomycotina</taxon>
        <taxon>Sordariomycetes</taxon>
        <taxon>Hypocreomycetidae</taxon>
        <taxon>Hypocreales</taxon>
        <taxon>Bionectriaceae</taxon>
        <taxon>Emericellopsis</taxon>
    </lineage>
</organism>
<protein>
    <submittedName>
        <fullName evidence="4">Centromere/kinetochore protein-like protein</fullName>
    </submittedName>
</protein>
<dbReference type="InterPro" id="IPR046362">
    <property type="entry name" value="Zw10/DSL1_C_sf"/>
</dbReference>
<gene>
    <name evidence="4" type="ORF">J7T54_008003</name>
</gene>
<dbReference type="GO" id="GO:0006888">
    <property type="term" value="P:endoplasmic reticulum to Golgi vesicle-mediated transport"/>
    <property type="evidence" value="ECO:0007669"/>
    <property type="project" value="TreeGrafter"/>
</dbReference>
<dbReference type="Gene3D" id="1.10.357.150">
    <property type="match status" value="1"/>
</dbReference>
<dbReference type="GO" id="GO:0005737">
    <property type="term" value="C:cytoplasm"/>
    <property type="evidence" value="ECO:0007669"/>
    <property type="project" value="GOC"/>
</dbReference>
<comment type="caution">
    <text evidence="4">The sequence shown here is derived from an EMBL/GenBank/DDBJ whole genome shotgun (WGS) entry which is preliminary data.</text>
</comment>
<dbReference type="AlphaFoldDB" id="A0A9Q0BHX6"/>